<evidence type="ECO:0000259" key="2">
    <source>
        <dbReference type="Pfam" id="PF12728"/>
    </source>
</evidence>
<name>A0A147ITZ9_9SPHN</name>
<comment type="caution">
    <text evidence="3">The sequence shown here is derived from an EMBL/GenBank/DDBJ whole genome shotgun (WGS) entry which is preliminary data.</text>
</comment>
<gene>
    <name evidence="3" type="ORF">NS355_08145</name>
</gene>
<proteinExistence type="predicted"/>
<feature type="domain" description="Helix-turn-helix" evidence="2">
    <location>
        <begin position="19"/>
        <end position="74"/>
    </location>
</feature>
<evidence type="ECO:0000313" key="3">
    <source>
        <dbReference type="EMBL" id="KTT98884.1"/>
    </source>
</evidence>
<dbReference type="AlphaFoldDB" id="A0A147ITZ9"/>
<accession>A0A147ITZ9</accession>
<dbReference type="OrthoDB" id="9806994at2"/>
<protein>
    <recommendedName>
        <fullName evidence="2">Helix-turn-helix domain-containing protein</fullName>
    </recommendedName>
</protein>
<organism evidence="3 4">
    <name type="scientific">Sphingomonas yabuuchiae</name>
    <dbReference type="NCBI Taxonomy" id="172044"/>
    <lineage>
        <taxon>Bacteria</taxon>
        <taxon>Pseudomonadati</taxon>
        <taxon>Pseudomonadota</taxon>
        <taxon>Alphaproteobacteria</taxon>
        <taxon>Sphingomonadales</taxon>
        <taxon>Sphingomonadaceae</taxon>
        <taxon>Sphingomonas</taxon>
    </lineage>
</organism>
<dbReference type="PATRIC" id="fig|172044.3.peg.1421"/>
<evidence type="ECO:0000256" key="1">
    <source>
        <dbReference type="SAM" id="MobiDB-lite"/>
    </source>
</evidence>
<dbReference type="InterPro" id="IPR041657">
    <property type="entry name" value="HTH_17"/>
</dbReference>
<dbReference type="Proteomes" id="UP000073923">
    <property type="component" value="Unassembled WGS sequence"/>
</dbReference>
<sequence length="85" mass="9518">MQTHVTSAAPATPHGRRPLLTTTEAATYCGLAKNTLEKMRLYGRKGDNSPRFIKLGTAVRYHPDDLDAWIDRNRAITTSEYDPTN</sequence>
<feature type="region of interest" description="Disordered" evidence="1">
    <location>
        <begin position="1"/>
        <end position="22"/>
    </location>
</feature>
<evidence type="ECO:0000313" key="4">
    <source>
        <dbReference type="Proteomes" id="UP000073923"/>
    </source>
</evidence>
<reference evidence="3 4" key="1">
    <citation type="journal article" date="2016" name="Front. Microbiol.">
        <title>Genomic Resource of Rice Seed Associated Bacteria.</title>
        <authorList>
            <person name="Midha S."/>
            <person name="Bansal K."/>
            <person name="Sharma S."/>
            <person name="Kumar N."/>
            <person name="Patil P.P."/>
            <person name="Chaudhry V."/>
            <person name="Patil P.B."/>
        </authorList>
    </citation>
    <scope>NUCLEOTIDE SEQUENCE [LARGE SCALE GENOMIC DNA]</scope>
    <source>
        <strain evidence="3 4">NS355</strain>
    </source>
</reference>
<dbReference type="RefSeq" id="WP_058745250.1">
    <property type="nucleotide sequence ID" value="NZ_LDTF01000036.1"/>
</dbReference>
<dbReference type="Pfam" id="PF12728">
    <property type="entry name" value="HTH_17"/>
    <property type="match status" value="1"/>
</dbReference>
<dbReference type="EMBL" id="LDTF01000036">
    <property type="protein sequence ID" value="KTT98884.1"/>
    <property type="molecule type" value="Genomic_DNA"/>
</dbReference>